<dbReference type="AlphaFoldDB" id="A0A846M0U3"/>
<proteinExistence type="predicted"/>
<gene>
    <name evidence="2" type="ORF">FHS54_000608</name>
</gene>
<evidence type="ECO:0000256" key="1">
    <source>
        <dbReference type="SAM" id="SignalP"/>
    </source>
</evidence>
<dbReference type="Proteomes" id="UP000576821">
    <property type="component" value="Unassembled WGS sequence"/>
</dbReference>
<dbReference type="Gene3D" id="2.60.120.260">
    <property type="entry name" value="Galactose-binding domain-like"/>
    <property type="match status" value="1"/>
</dbReference>
<dbReference type="InterPro" id="IPR008979">
    <property type="entry name" value="Galactose-bd-like_sf"/>
</dbReference>
<reference evidence="2 3" key="1">
    <citation type="submission" date="2020-03" db="EMBL/GenBank/DDBJ databases">
        <title>Genomic Encyclopedia of Type Strains, Phase IV (KMG-IV): sequencing the most valuable type-strain genomes for metagenomic binning, comparative biology and taxonomic classification.</title>
        <authorList>
            <person name="Goeker M."/>
        </authorList>
    </citation>
    <scope>NUCLEOTIDE SEQUENCE [LARGE SCALE GENOMIC DNA]</scope>
    <source>
        <strain evidence="2 3">DSM 21299</strain>
    </source>
</reference>
<evidence type="ECO:0000313" key="2">
    <source>
        <dbReference type="EMBL" id="NIJ15659.1"/>
    </source>
</evidence>
<evidence type="ECO:0000313" key="3">
    <source>
        <dbReference type="Proteomes" id="UP000576821"/>
    </source>
</evidence>
<sequence>MNSRVIGGLLAATAMLATAVTTGWAQNLEDGFKAPAVEARPRLRWWWPGDAVTDEELTREVRLMADHGFGGAEVASFTPNFLTLTPEERVAVNNYGEPTFFAHLRTAGEAAKAAGLTLDYTLGSSWPSGGGFAIPPEKAFTELSMARTEVKGGQPGPVKVTVPKRTRRLGALNFLDSRVKDPKVADWRKRLDARARTVAVVAMKGSAPDLVKRAGTMGLTISPWSDVVTSGTLDPASRIVLTDRLREDGTLDWTPPTGDWQVFVFRQYASDVGVLGGAGRGPQLILDHMDPTAFAAHAARVGNPLGKKPTGLRSTFVDSLELMQDIQWGPQLLEEFRKRRGYDLTPYLPFVVQPGWMQAWDEHYSPPYFDTSGSDLAERVRADYRRTVSDMMFAGFIEPFVAWNHAHGLKAKFQAHGGAFDIIRGYGLADIPETEDLPHGGDPLFMRFARSAAHLYGRPIISAESFAWKDRPYDVTPEEMRRRADTILSGGVNSIIMHGMNYRFHADDWPGWHAFQPSPFALGFSGPINETNPVWPGMKTLAGYIGRLQSVLQAGEAVVPVAYFYGRYGYYVGIEDDGAGKQAAEKAFLANGYDFDRINPDSIAQAKVEGRQLVSKGGQRYSVLVLPPIDGIRANTAEAIAVFAKSGLPVIFTDRAPSRDEGLAGAKARDARVRKAVAAAIKAGAKVVPAIDVPKAIRAASVPANIAFEGDASDLVFVQRLVGGRTATFLHNRADAARNVSISLPGVGGVTRWNAMDGSISAQSADAVGGETRVPLTLTAGESALLILDPKTQPQTVAAPVVVGSVDLPTSGWSLSVKGHVMRKPFARDFGSVSLKDWREVPELARFAGEASYSRSFAIDPAWLAAGTKVTLDLGQVHDMATVTVNGRTLQPVIAAPFRVDLTQALKPGANALTVVIANVLQNGMINPSDMVYKKLTPVPAGWVGPARLEAHK</sequence>
<dbReference type="PANTHER" id="PTHR36848">
    <property type="entry name" value="DNA-BINDING PROTEIN (PUTATIVE SECRETED PROTEIN)-RELATED"/>
    <property type="match status" value="1"/>
</dbReference>
<keyword evidence="1" id="KW-0732">Signal</keyword>
<feature type="chain" id="PRO_5032432883" description="Alpha-L-rhamnosidase-like protein" evidence="1">
    <location>
        <begin position="26"/>
        <end position="953"/>
    </location>
</feature>
<dbReference type="SUPFAM" id="SSF49785">
    <property type="entry name" value="Galactose-binding domain-like"/>
    <property type="match status" value="1"/>
</dbReference>
<evidence type="ECO:0008006" key="4">
    <source>
        <dbReference type="Google" id="ProtNLM"/>
    </source>
</evidence>
<accession>A0A846M0U3</accession>
<dbReference type="NCBIfam" id="NF045579">
    <property type="entry name" value="rhamnoside_JR"/>
    <property type="match status" value="1"/>
</dbReference>
<dbReference type="RefSeq" id="WP_167302296.1">
    <property type="nucleotide sequence ID" value="NZ_JAASQR010000001.1"/>
</dbReference>
<dbReference type="Pfam" id="PF17132">
    <property type="entry name" value="Glyco_hydro_106"/>
    <property type="match status" value="2"/>
</dbReference>
<dbReference type="EMBL" id="JAASQR010000001">
    <property type="protein sequence ID" value="NIJ15659.1"/>
    <property type="molecule type" value="Genomic_DNA"/>
</dbReference>
<protein>
    <recommendedName>
        <fullName evidence="4">Alpha-L-rhamnosidase-like protein</fullName>
    </recommendedName>
</protein>
<comment type="caution">
    <text evidence="2">The sequence shown here is derived from an EMBL/GenBank/DDBJ whole genome shotgun (WGS) entry which is preliminary data.</text>
</comment>
<dbReference type="PANTHER" id="PTHR36848:SF2">
    <property type="entry name" value="SECRETED PROTEIN"/>
    <property type="match status" value="1"/>
</dbReference>
<dbReference type="InterPro" id="IPR053161">
    <property type="entry name" value="Ulvan_degrading_GH"/>
</dbReference>
<organism evidence="2 3">
    <name type="scientific">Sphingobium vermicomposti</name>
    <dbReference type="NCBI Taxonomy" id="529005"/>
    <lineage>
        <taxon>Bacteria</taxon>
        <taxon>Pseudomonadati</taxon>
        <taxon>Pseudomonadota</taxon>
        <taxon>Alphaproteobacteria</taxon>
        <taxon>Sphingomonadales</taxon>
        <taxon>Sphingomonadaceae</taxon>
        <taxon>Sphingobium</taxon>
    </lineage>
</organism>
<keyword evidence="3" id="KW-1185">Reference proteome</keyword>
<name>A0A846M0U3_9SPHN</name>
<feature type="signal peptide" evidence="1">
    <location>
        <begin position="1"/>
        <end position="25"/>
    </location>
</feature>